<feature type="active site" description="Charge relay system" evidence="8">
    <location>
        <position position="79"/>
    </location>
</feature>
<dbReference type="AlphaFoldDB" id="A0A949WUU1"/>
<keyword evidence="3 8" id="KW-0547">Nucleotide-binding</keyword>
<evidence type="ECO:0000256" key="5">
    <source>
        <dbReference type="ARBA" id="ARBA00022917"/>
    </source>
</evidence>
<dbReference type="GO" id="GO:0006412">
    <property type="term" value="P:translation"/>
    <property type="evidence" value="ECO:0007669"/>
    <property type="project" value="UniProtKB-UniRule"/>
</dbReference>
<dbReference type="RefSeq" id="WP_218319979.1">
    <property type="nucleotide sequence ID" value="NZ_JAEEGC010000035.1"/>
</dbReference>
<dbReference type="GO" id="GO:0005524">
    <property type="term" value="F:ATP binding"/>
    <property type="evidence" value="ECO:0007669"/>
    <property type="project" value="UniProtKB-KW"/>
</dbReference>
<dbReference type="HAMAP" id="MF_00120">
    <property type="entry name" value="GatA"/>
    <property type="match status" value="1"/>
</dbReference>
<keyword evidence="4 8" id="KW-0067">ATP-binding</keyword>
<evidence type="ECO:0000259" key="9">
    <source>
        <dbReference type="Pfam" id="PF01425"/>
    </source>
</evidence>
<feature type="active site" description="Acyl-ester intermediate" evidence="8">
    <location>
        <position position="178"/>
    </location>
</feature>
<dbReference type="InterPro" id="IPR004412">
    <property type="entry name" value="GatA"/>
</dbReference>
<proteinExistence type="inferred from homology"/>
<evidence type="ECO:0000256" key="8">
    <source>
        <dbReference type="HAMAP-Rule" id="MF_00120"/>
    </source>
</evidence>
<dbReference type="InterPro" id="IPR000120">
    <property type="entry name" value="Amidase"/>
</dbReference>
<protein>
    <recommendedName>
        <fullName evidence="8">Glutamyl-tRNA(Gln) amidotransferase subunit A</fullName>
        <shortName evidence="8">Glu-ADT subunit A</shortName>
        <ecNumber evidence="8">6.3.5.7</ecNumber>
    </recommendedName>
</protein>
<dbReference type="EMBL" id="JAEEGC010000035">
    <property type="protein sequence ID" value="MBV7272947.1"/>
    <property type="molecule type" value="Genomic_DNA"/>
</dbReference>
<evidence type="ECO:0000313" key="11">
    <source>
        <dbReference type="Proteomes" id="UP000694308"/>
    </source>
</evidence>
<evidence type="ECO:0000256" key="4">
    <source>
        <dbReference type="ARBA" id="ARBA00022840"/>
    </source>
</evidence>
<evidence type="ECO:0000256" key="6">
    <source>
        <dbReference type="ARBA" id="ARBA00025295"/>
    </source>
</evidence>
<evidence type="ECO:0000256" key="3">
    <source>
        <dbReference type="ARBA" id="ARBA00022741"/>
    </source>
</evidence>
<accession>A0A949WUU1</accession>
<dbReference type="GO" id="GO:0050567">
    <property type="term" value="F:glutaminyl-tRNA synthase (glutamine-hydrolyzing) activity"/>
    <property type="evidence" value="ECO:0007669"/>
    <property type="project" value="UniProtKB-UniRule"/>
</dbReference>
<comment type="subunit">
    <text evidence="8">Heterotrimer of A, B and C subunits.</text>
</comment>
<dbReference type="EC" id="6.3.5.7" evidence="8"/>
<keyword evidence="2 8" id="KW-0436">Ligase</keyword>
<comment type="similarity">
    <text evidence="1 8">Belongs to the amidase family. GatA subfamily.</text>
</comment>
<sequence length="486" mass="53237">MEIQAMTAFEIKKGIEERKFTSEEIVKKLFERIKEVDPKVEAYITLCEEEAIKSAKAVDEKVRKGEKLGRFAGVPIAIKDNICTDGIKTTCASKMLEDFIPPYDATVIEKLKTEDAVIIGKTNMDEFAMGSSTENSAFMKTKNPWDLKRVPGGSSGGSAAVVAAGIAPVSLGSDTGGSIRQPAAFCGVVGLKPTYGLISRFGLVAFASSLDQIGPFGKTVEDCAMTLEVIAGYDKMDSTSSREEVETDYLNALDGSVKGLKVGVPKEFFGKGLNGEIKASLEKVMEKLKEMGAIVEETTMPITEEGLSSYYIISSAEASSNLDRYDGIRYGYRAKDYESVDDLMAQTRTEGFGKEVKRRIMLGTYALSSGYYDAYYNRAQKLRKEIRRQFKETLEKYDLILSPTSPVLPFLSGEKSENPMEMYLADIYTVNINLAGVPALSLPCGFSKEGLPIGIQIIGPHFGEKKILKAAYALEKELKVETLAIK</sequence>
<gene>
    <name evidence="8 10" type="primary">gatA</name>
    <name evidence="10" type="ORF">I6U48_08475</name>
</gene>
<keyword evidence="5 8" id="KW-0648">Protein biosynthesis</keyword>
<keyword evidence="11" id="KW-1185">Reference proteome</keyword>
<comment type="caution">
    <text evidence="10">The sequence shown here is derived from an EMBL/GenBank/DDBJ whole genome shotgun (WGS) entry which is preliminary data.</text>
</comment>
<dbReference type="NCBIfam" id="TIGR00132">
    <property type="entry name" value="gatA"/>
    <property type="match status" value="1"/>
</dbReference>
<evidence type="ECO:0000256" key="1">
    <source>
        <dbReference type="ARBA" id="ARBA00008069"/>
    </source>
</evidence>
<dbReference type="Pfam" id="PF01425">
    <property type="entry name" value="Amidase"/>
    <property type="match status" value="1"/>
</dbReference>
<name>A0A949WUU1_9CLOT</name>
<evidence type="ECO:0000256" key="7">
    <source>
        <dbReference type="ARBA" id="ARBA00047407"/>
    </source>
</evidence>
<dbReference type="PANTHER" id="PTHR11895:SF151">
    <property type="entry name" value="GLUTAMYL-TRNA(GLN) AMIDOTRANSFERASE SUBUNIT A"/>
    <property type="match status" value="1"/>
</dbReference>
<evidence type="ECO:0000313" key="10">
    <source>
        <dbReference type="EMBL" id="MBV7272947.1"/>
    </source>
</evidence>
<dbReference type="Proteomes" id="UP000694308">
    <property type="component" value="Unassembled WGS sequence"/>
</dbReference>
<evidence type="ECO:0000256" key="2">
    <source>
        <dbReference type="ARBA" id="ARBA00022598"/>
    </source>
</evidence>
<feature type="active site" description="Charge relay system" evidence="8">
    <location>
        <position position="154"/>
    </location>
</feature>
<dbReference type="PANTHER" id="PTHR11895">
    <property type="entry name" value="TRANSAMIDASE"/>
    <property type="match status" value="1"/>
</dbReference>
<comment type="catalytic activity">
    <reaction evidence="7 8">
        <text>L-glutamyl-tRNA(Gln) + L-glutamine + ATP + H2O = L-glutaminyl-tRNA(Gln) + L-glutamate + ADP + phosphate + H(+)</text>
        <dbReference type="Rhea" id="RHEA:17521"/>
        <dbReference type="Rhea" id="RHEA-COMP:9681"/>
        <dbReference type="Rhea" id="RHEA-COMP:9684"/>
        <dbReference type="ChEBI" id="CHEBI:15377"/>
        <dbReference type="ChEBI" id="CHEBI:15378"/>
        <dbReference type="ChEBI" id="CHEBI:29985"/>
        <dbReference type="ChEBI" id="CHEBI:30616"/>
        <dbReference type="ChEBI" id="CHEBI:43474"/>
        <dbReference type="ChEBI" id="CHEBI:58359"/>
        <dbReference type="ChEBI" id="CHEBI:78520"/>
        <dbReference type="ChEBI" id="CHEBI:78521"/>
        <dbReference type="ChEBI" id="CHEBI:456216"/>
        <dbReference type="EC" id="6.3.5.7"/>
    </reaction>
</comment>
<feature type="domain" description="Amidase" evidence="9">
    <location>
        <begin position="24"/>
        <end position="468"/>
    </location>
</feature>
<comment type="function">
    <text evidence="6 8">Allows the formation of correctly charged Gln-tRNA(Gln) through the transamidation of misacylated Glu-tRNA(Gln) in organisms which lack glutaminyl-tRNA synthetase. The reaction takes place in the presence of glutamine and ATP through an activated gamma-phospho-Glu-tRNA(Gln).</text>
</comment>
<reference evidence="10" key="1">
    <citation type="submission" date="2020-12" db="EMBL/GenBank/DDBJ databases">
        <title>Clostridium thailandense sp. nov., a novel acetogenic bacterium isolated from peat land soil in Thailand.</title>
        <authorList>
            <person name="Chaikitkaew S."/>
            <person name="Birkeland N.K."/>
        </authorList>
    </citation>
    <scope>NUCLEOTIDE SEQUENCE</scope>
    <source>
        <strain evidence="10">PL3</strain>
    </source>
</reference>
<dbReference type="InterPro" id="IPR023631">
    <property type="entry name" value="Amidase_dom"/>
</dbReference>
<organism evidence="10 11">
    <name type="scientific">Clostridium thailandense</name>
    <dbReference type="NCBI Taxonomy" id="2794346"/>
    <lineage>
        <taxon>Bacteria</taxon>
        <taxon>Bacillati</taxon>
        <taxon>Bacillota</taxon>
        <taxon>Clostridia</taxon>
        <taxon>Eubacteriales</taxon>
        <taxon>Clostridiaceae</taxon>
        <taxon>Clostridium</taxon>
    </lineage>
</organism>
<dbReference type="InterPro" id="IPR020556">
    <property type="entry name" value="Amidase_CS"/>
</dbReference>
<dbReference type="PROSITE" id="PS00571">
    <property type="entry name" value="AMIDASES"/>
    <property type="match status" value="1"/>
</dbReference>
<dbReference type="GO" id="GO:0030956">
    <property type="term" value="C:glutamyl-tRNA(Gln) amidotransferase complex"/>
    <property type="evidence" value="ECO:0007669"/>
    <property type="project" value="InterPro"/>
</dbReference>